<dbReference type="AlphaFoldDB" id="A0A382E4M2"/>
<name>A0A382E4M2_9ZZZZ</name>
<evidence type="ECO:0000259" key="1">
    <source>
        <dbReference type="Pfam" id="PF18962"/>
    </source>
</evidence>
<sequence>DQAADLIGMGTHTIDIIPIPEVFALHENYPNPFNPVTTINYDLPKQSHVNLIIYDMMGREVVKLVDQVIPAGYQSVLWNTRNQFGKPVSAGIYFYQIQTRDFVKTRKMILLK</sequence>
<dbReference type="InterPro" id="IPR026444">
    <property type="entry name" value="Secre_tail"/>
</dbReference>
<dbReference type="Pfam" id="PF18962">
    <property type="entry name" value="Por_Secre_tail"/>
    <property type="match status" value="1"/>
</dbReference>
<evidence type="ECO:0000313" key="2">
    <source>
        <dbReference type="EMBL" id="SVB45312.1"/>
    </source>
</evidence>
<proteinExistence type="predicted"/>
<dbReference type="NCBIfam" id="TIGR04183">
    <property type="entry name" value="Por_Secre_tail"/>
    <property type="match status" value="1"/>
</dbReference>
<feature type="non-terminal residue" evidence="2">
    <location>
        <position position="1"/>
    </location>
</feature>
<dbReference type="EMBL" id="UINC01042540">
    <property type="protein sequence ID" value="SVB45312.1"/>
    <property type="molecule type" value="Genomic_DNA"/>
</dbReference>
<protein>
    <recommendedName>
        <fullName evidence="1">Secretion system C-terminal sorting domain-containing protein</fullName>
    </recommendedName>
</protein>
<gene>
    <name evidence="2" type="ORF">METZ01_LOCUS198166</name>
</gene>
<feature type="domain" description="Secretion system C-terminal sorting" evidence="1">
    <location>
        <begin position="29"/>
        <end position="109"/>
    </location>
</feature>
<organism evidence="2">
    <name type="scientific">marine metagenome</name>
    <dbReference type="NCBI Taxonomy" id="408172"/>
    <lineage>
        <taxon>unclassified sequences</taxon>
        <taxon>metagenomes</taxon>
        <taxon>ecological metagenomes</taxon>
    </lineage>
</organism>
<accession>A0A382E4M2</accession>
<dbReference type="Gene3D" id="2.60.40.4070">
    <property type="match status" value="1"/>
</dbReference>
<reference evidence="2" key="1">
    <citation type="submission" date="2018-05" db="EMBL/GenBank/DDBJ databases">
        <authorList>
            <person name="Lanie J.A."/>
            <person name="Ng W.-L."/>
            <person name="Kazmierczak K.M."/>
            <person name="Andrzejewski T.M."/>
            <person name="Davidsen T.M."/>
            <person name="Wayne K.J."/>
            <person name="Tettelin H."/>
            <person name="Glass J.I."/>
            <person name="Rusch D."/>
            <person name="Podicherti R."/>
            <person name="Tsui H.-C.T."/>
            <person name="Winkler M.E."/>
        </authorList>
    </citation>
    <scope>NUCLEOTIDE SEQUENCE</scope>
</reference>